<protein>
    <submittedName>
        <fullName evidence="2">Uncharacterized protein</fullName>
    </submittedName>
</protein>
<proteinExistence type="predicted"/>
<accession>A0A0A9APF8</accession>
<reference evidence="2" key="1">
    <citation type="submission" date="2014-09" db="EMBL/GenBank/DDBJ databases">
        <authorList>
            <person name="Magalhaes I.L.F."/>
            <person name="Oliveira U."/>
            <person name="Santos F.R."/>
            <person name="Vidigal T.H.D.A."/>
            <person name="Brescovit A.D."/>
            <person name="Santos A.J."/>
        </authorList>
    </citation>
    <scope>NUCLEOTIDE SEQUENCE</scope>
    <source>
        <tissue evidence="2">Shoot tissue taken approximately 20 cm above the soil surface</tissue>
    </source>
</reference>
<reference evidence="2" key="2">
    <citation type="journal article" date="2015" name="Data Brief">
        <title>Shoot transcriptome of the giant reed, Arundo donax.</title>
        <authorList>
            <person name="Barrero R.A."/>
            <person name="Guerrero F.D."/>
            <person name="Moolhuijzen P."/>
            <person name="Goolsby J.A."/>
            <person name="Tidwell J."/>
            <person name="Bellgard S.E."/>
            <person name="Bellgard M.I."/>
        </authorList>
    </citation>
    <scope>NUCLEOTIDE SEQUENCE</scope>
    <source>
        <tissue evidence="2">Shoot tissue taken approximately 20 cm above the soil surface</tissue>
    </source>
</reference>
<sequence>MLLATTTNNAIKPNLWTSMNRRNLQRTQG</sequence>
<dbReference type="EMBL" id="GBRH01246137">
    <property type="protein sequence ID" value="JAD51758.1"/>
    <property type="molecule type" value="Transcribed_RNA"/>
</dbReference>
<organism evidence="2">
    <name type="scientific">Arundo donax</name>
    <name type="common">Giant reed</name>
    <name type="synonym">Donax arundinaceus</name>
    <dbReference type="NCBI Taxonomy" id="35708"/>
    <lineage>
        <taxon>Eukaryota</taxon>
        <taxon>Viridiplantae</taxon>
        <taxon>Streptophyta</taxon>
        <taxon>Embryophyta</taxon>
        <taxon>Tracheophyta</taxon>
        <taxon>Spermatophyta</taxon>
        <taxon>Magnoliopsida</taxon>
        <taxon>Liliopsida</taxon>
        <taxon>Poales</taxon>
        <taxon>Poaceae</taxon>
        <taxon>PACMAD clade</taxon>
        <taxon>Arundinoideae</taxon>
        <taxon>Arundineae</taxon>
        <taxon>Arundo</taxon>
    </lineage>
</organism>
<evidence type="ECO:0000256" key="1">
    <source>
        <dbReference type="SAM" id="MobiDB-lite"/>
    </source>
</evidence>
<evidence type="ECO:0000313" key="2">
    <source>
        <dbReference type="EMBL" id="JAD51758.1"/>
    </source>
</evidence>
<dbReference type="AlphaFoldDB" id="A0A0A9APF8"/>
<name>A0A0A9APF8_ARUDO</name>
<feature type="region of interest" description="Disordered" evidence="1">
    <location>
        <begin position="1"/>
        <end position="29"/>
    </location>
</feature>